<dbReference type="PANTHER" id="PTHR33284:SF1">
    <property type="entry name" value="RIBOSOMAL PROTEIN L25_GLN-TRNA SYNTHETASE, ANTI-CODON-BINDING DOMAIN-CONTAINING PROTEIN"/>
    <property type="match status" value="1"/>
</dbReference>
<dbReference type="GO" id="GO:0008097">
    <property type="term" value="F:5S rRNA binding"/>
    <property type="evidence" value="ECO:0007669"/>
    <property type="project" value="TreeGrafter"/>
</dbReference>
<reference evidence="1 2" key="1">
    <citation type="journal article" date="2012" name="Nucleic Acids Res.">
        <title>Sequencing of the smallest Apicomplexan genome from the human pathogen Babesia microti.</title>
        <authorList>
            <person name="Cornillot E."/>
            <person name="Hadj-Kaddour K."/>
            <person name="Dassouli A."/>
            <person name="Noel B."/>
            <person name="Ranwez V."/>
            <person name="Vacherie B."/>
            <person name="Augagneur Y."/>
            <person name="Bres V."/>
            <person name="Duclos A."/>
            <person name="Randazzo S."/>
            <person name="Carcy B."/>
            <person name="Debierre-Grockiego F."/>
            <person name="Delbecq S."/>
            <person name="Moubri-Menage K."/>
            <person name="Shams-Eldin H."/>
            <person name="Usmani-Brown S."/>
            <person name="Bringaud F."/>
            <person name="Wincker P."/>
            <person name="Vivares C.P."/>
            <person name="Schwarz R.T."/>
            <person name="Schetters T.P."/>
            <person name="Krause P.J."/>
            <person name="Gorenflot A."/>
            <person name="Berry V."/>
            <person name="Barbe V."/>
            <person name="Ben Mamoun C."/>
        </authorList>
    </citation>
    <scope>NUCLEOTIDE SEQUENCE [LARGE SCALE GENOMIC DNA]</scope>
    <source>
        <strain evidence="1 2">RI</strain>
    </source>
</reference>
<dbReference type="InterPro" id="IPR020930">
    <property type="entry name" value="Ribosomal_uL5_bac-type"/>
</dbReference>
<dbReference type="AlphaFoldDB" id="I7IHD1"/>
<evidence type="ECO:0008006" key="3">
    <source>
        <dbReference type="Google" id="ProtNLM"/>
    </source>
</evidence>
<dbReference type="GO" id="GO:0022625">
    <property type="term" value="C:cytosolic large ribosomal subunit"/>
    <property type="evidence" value="ECO:0007669"/>
    <property type="project" value="TreeGrafter"/>
</dbReference>
<dbReference type="GO" id="GO:0003735">
    <property type="term" value="F:structural constituent of ribosome"/>
    <property type="evidence" value="ECO:0007669"/>
    <property type="project" value="InterPro"/>
</dbReference>
<sequence>MYKRALKRYHWELIHEDLKYLFSQHNRDTLVQIKAHPWQRFASKEELWHRGFIPALLCNGRYERFTLRREEIERVAFEEPEGHLSNLFKGRMFHIDLGGVAEKCLVSHVQSDPVAKKLYFIKFNRHVPGEISLVDIPCTLIGLLGCPAYIKGCHVELSMQSIKCEVFGETVPPPFQIDVSKLDYNHPYTAIRLKDLECLLPDDGKTLFDRHYTLDEEVVWAYIPNTIAETPLPANYKDPNFTNRRGGRINLTFSGTMPKQ</sequence>
<evidence type="ECO:0000313" key="2">
    <source>
        <dbReference type="Proteomes" id="UP000002899"/>
    </source>
</evidence>
<dbReference type="PANTHER" id="PTHR33284">
    <property type="entry name" value="RIBOSOMAL PROTEIN L25/GLN-TRNA SYNTHETASE, ANTI-CODON-BINDING DOMAIN-CONTAINING PROTEIN"/>
    <property type="match status" value="1"/>
</dbReference>
<dbReference type="VEuPathDB" id="PiroplasmaDB:BmR1_04g07035"/>
<dbReference type="OrthoDB" id="6752799at2759"/>
<dbReference type="GO" id="GO:0006412">
    <property type="term" value="P:translation"/>
    <property type="evidence" value="ECO:0007669"/>
    <property type="project" value="InterPro"/>
</dbReference>
<dbReference type="GeneID" id="24426054"/>
<accession>I7IHD1</accession>
<dbReference type="InterPro" id="IPR011035">
    <property type="entry name" value="Ribosomal_bL25/Gln-tRNA_synth"/>
</dbReference>
<reference evidence="1 2" key="3">
    <citation type="journal article" date="2016" name="Sci. Rep.">
        <title>Genome-wide diversity and gene expression profiling of Babesia microti isolates identify polymorphic genes that mediate host-pathogen interactions.</title>
        <authorList>
            <person name="Silva J.C."/>
            <person name="Cornillot E."/>
            <person name="McCracken C."/>
            <person name="Usmani-Brown S."/>
            <person name="Dwivedi A."/>
            <person name="Ifeonu O.O."/>
            <person name="Crabtree J."/>
            <person name="Gotia H.T."/>
            <person name="Virji A.Z."/>
            <person name="Reynes C."/>
            <person name="Colinge J."/>
            <person name="Kumar V."/>
            <person name="Lawres L."/>
            <person name="Pazzi J.E."/>
            <person name="Pablo J.V."/>
            <person name="Hung C."/>
            <person name="Brancato J."/>
            <person name="Kumari P."/>
            <person name="Orvis J."/>
            <person name="Tretina K."/>
            <person name="Chibucos M."/>
            <person name="Ott S."/>
            <person name="Sadzewicz L."/>
            <person name="Sengamalay N."/>
            <person name="Shetty A.C."/>
            <person name="Su Q."/>
            <person name="Tallon L."/>
            <person name="Fraser C.M."/>
            <person name="Frutos R."/>
            <person name="Molina D.M."/>
            <person name="Krause P.J."/>
            <person name="Ben Mamoun C."/>
        </authorList>
    </citation>
    <scope>NUCLEOTIDE SEQUENCE [LARGE SCALE GENOMIC DNA]</scope>
    <source>
        <strain evidence="1 2">RI</strain>
    </source>
</reference>
<dbReference type="Proteomes" id="UP000002899">
    <property type="component" value="Chromosome IV"/>
</dbReference>
<dbReference type="KEGG" id="bmic:BmR1_04g07035"/>
<reference evidence="1 2" key="2">
    <citation type="journal article" date="2013" name="PLoS ONE">
        <title>Whole genome mapping and re-organization of the nuclear and mitochondrial genomes of Babesia microti isolates.</title>
        <authorList>
            <person name="Cornillot E."/>
            <person name="Dassouli A."/>
            <person name="Garg A."/>
            <person name="Pachikara N."/>
            <person name="Randazzo S."/>
            <person name="Depoix D."/>
            <person name="Carcy B."/>
            <person name="Delbecq S."/>
            <person name="Frutos R."/>
            <person name="Silva J.C."/>
            <person name="Sutton R."/>
            <person name="Krause P.J."/>
            <person name="Mamoun C.B."/>
        </authorList>
    </citation>
    <scope>NUCLEOTIDE SEQUENCE [LARGE SCALE GENOMIC DNA]</scope>
    <source>
        <strain evidence="1 2">RI</strain>
    </source>
</reference>
<dbReference type="EMBL" id="LN871599">
    <property type="protein sequence ID" value="CCF75602.1"/>
    <property type="molecule type" value="Genomic_DNA"/>
</dbReference>
<proteinExistence type="predicted"/>
<dbReference type="RefSeq" id="XP_012650010.1">
    <property type="nucleotide sequence ID" value="XM_012794556.1"/>
</dbReference>
<keyword evidence="2" id="KW-1185">Reference proteome</keyword>
<organism evidence="1 2">
    <name type="scientific">Babesia microti (strain RI)</name>
    <dbReference type="NCBI Taxonomy" id="1133968"/>
    <lineage>
        <taxon>Eukaryota</taxon>
        <taxon>Sar</taxon>
        <taxon>Alveolata</taxon>
        <taxon>Apicomplexa</taxon>
        <taxon>Aconoidasida</taxon>
        <taxon>Piroplasmida</taxon>
        <taxon>Babesiidae</taxon>
        <taxon>Babesia</taxon>
    </lineage>
</organism>
<dbReference type="SUPFAM" id="SSF50715">
    <property type="entry name" value="Ribosomal protein L25-like"/>
    <property type="match status" value="1"/>
</dbReference>
<name>I7IHD1_BABMR</name>
<protein>
    <recommendedName>
        <fullName evidence="3">Ribosomal protein L25 beta domain-containing protein</fullName>
    </recommendedName>
</protein>
<evidence type="ECO:0000313" key="1">
    <source>
        <dbReference type="EMBL" id="CCF75602.1"/>
    </source>
</evidence>